<dbReference type="Proteomes" id="UP001219934">
    <property type="component" value="Unassembled WGS sequence"/>
</dbReference>
<proteinExistence type="predicted"/>
<dbReference type="AlphaFoldDB" id="A0AAD6F234"/>
<protein>
    <submittedName>
        <fullName evidence="2">Uncharacterized protein</fullName>
    </submittedName>
</protein>
<evidence type="ECO:0000313" key="3">
    <source>
        <dbReference type="Proteomes" id="UP001219934"/>
    </source>
</evidence>
<keyword evidence="3" id="KW-1185">Reference proteome</keyword>
<evidence type="ECO:0000256" key="1">
    <source>
        <dbReference type="SAM" id="MobiDB-lite"/>
    </source>
</evidence>
<feature type="region of interest" description="Disordered" evidence="1">
    <location>
        <begin position="23"/>
        <end position="79"/>
    </location>
</feature>
<gene>
    <name evidence="2" type="ORF">JOQ06_024628</name>
</gene>
<sequence>TEKFSGMLASDFNDWKISDSIKNRRSETQRHIRAAPEGPGLPGPGPKESISCPRPPGRPDGESPLLSPHGPAAPSGSLL</sequence>
<comment type="caution">
    <text evidence="2">The sequence shown here is derived from an EMBL/GenBank/DDBJ whole genome shotgun (WGS) entry which is preliminary data.</text>
</comment>
<accession>A0AAD6F234</accession>
<name>A0AAD6F234_9TELE</name>
<dbReference type="EMBL" id="JAPTMU010000660">
    <property type="protein sequence ID" value="KAJ4918178.1"/>
    <property type="molecule type" value="Genomic_DNA"/>
</dbReference>
<evidence type="ECO:0000313" key="2">
    <source>
        <dbReference type="EMBL" id="KAJ4918178.1"/>
    </source>
</evidence>
<organism evidence="2 3">
    <name type="scientific">Pogonophryne albipinna</name>
    <dbReference type="NCBI Taxonomy" id="1090488"/>
    <lineage>
        <taxon>Eukaryota</taxon>
        <taxon>Metazoa</taxon>
        <taxon>Chordata</taxon>
        <taxon>Craniata</taxon>
        <taxon>Vertebrata</taxon>
        <taxon>Euteleostomi</taxon>
        <taxon>Actinopterygii</taxon>
        <taxon>Neopterygii</taxon>
        <taxon>Teleostei</taxon>
        <taxon>Neoteleostei</taxon>
        <taxon>Acanthomorphata</taxon>
        <taxon>Eupercaria</taxon>
        <taxon>Perciformes</taxon>
        <taxon>Notothenioidei</taxon>
        <taxon>Pogonophryne</taxon>
    </lineage>
</organism>
<reference evidence="2" key="1">
    <citation type="submission" date="2022-11" db="EMBL/GenBank/DDBJ databases">
        <title>Chromosome-level genome of Pogonophryne albipinna.</title>
        <authorList>
            <person name="Jo E."/>
        </authorList>
    </citation>
    <scope>NUCLEOTIDE SEQUENCE</scope>
    <source>
        <strain evidence="2">SGF0006</strain>
        <tissue evidence="2">Muscle</tissue>
    </source>
</reference>
<feature type="non-terminal residue" evidence="2">
    <location>
        <position position="1"/>
    </location>
</feature>